<sequence>MQFPTDAPVALRDRLDVGLLVTYLRSSSRTRPVVLLTVADGANQPFVSAPDLAREFGRDIDVVTLPSKDLTFALSDAVGKEASAFLGACRVYPPGDRWQSNPRSLSLHLGRDEAERRAMQSRIADDVRRALSAATPTATPAPRVAPAGPGTVPKPGPPSPPADGVRIVDDPASAAALAAHLTTPARKRPVVVITRASGAAAAYVDAEELRADLAGLADVAEITGAEASWAFSQAVPDQCQVYGGASRVYPIGDDWTADPYLSPLRFAYGPSDKVKVTRQLISDALSMAARGGLTLGSGTEAPCVVTGEVQGVIGDRALVTIPGVQMGGTLWPELVLPDLAAERLFCKGMRVVGTFDPESRRIDVTGMRRSAVDALSGYRDGDTVLARVVGVDGGGCDVELFPGEVRRVGAEDIAEDGATVADLVAAGDVVALWFGEPEAGQWLLSMLDAADPAEAVPAPSVLDGGPPWLVTVDKAEPAGDDEAPEGAEESTGLTPEQQREKALIIKRLRRAENEIEELTLQLQESRKRLRAAQKRLKRRQGAVTAVDRLFEGDADQLDFEIGAAWARMIPPAQKHELRLRPHRFGDHFLATMAEVEGIARDKVVEVIVHVLTGLDAELDSRGRYQLRTGEGGDNPARTRNGGEVCWRVSLQANTPGARRLHYWTCHDWTIELSSIRVHDDYRP</sequence>
<accession>A0ABP9F1F3</accession>
<feature type="region of interest" description="Disordered" evidence="2">
    <location>
        <begin position="133"/>
        <end position="167"/>
    </location>
</feature>
<name>A0ABP9F1F3_9ACTN</name>
<dbReference type="RefSeq" id="WP_345578906.1">
    <property type="nucleotide sequence ID" value="NZ_BAABLV010000010.1"/>
</dbReference>
<dbReference type="EMBL" id="BAABLV010000010">
    <property type="protein sequence ID" value="GAA4892154.1"/>
    <property type="molecule type" value="Genomic_DNA"/>
</dbReference>
<organism evidence="3 4">
    <name type="scientific">Tessaracoccus lubricantis</name>
    <dbReference type="NCBI Taxonomy" id="545543"/>
    <lineage>
        <taxon>Bacteria</taxon>
        <taxon>Bacillati</taxon>
        <taxon>Actinomycetota</taxon>
        <taxon>Actinomycetes</taxon>
        <taxon>Propionibacteriales</taxon>
        <taxon>Propionibacteriaceae</taxon>
        <taxon>Tessaracoccus</taxon>
    </lineage>
</organism>
<evidence type="ECO:0000256" key="2">
    <source>
        <dbReference type="SAM" id="MobiDB-lite"/>
    </source>
</evidence>
<evidence type="ECO:0000256" key="1">
    <source>
        <dbReference type="SAM" id="Coils"/>
    </source>
</evidence>
<evidence type="ECO:0008006" key="5">
    <source>
        <dbReference type="Google" id="ProtNLM"/>
    </source>
</evidence>
<feature type="region of interest" description="Disordered" evidence="2">
    <location>
        <begin position="476"/>
        <end position="498"/>
    </location>
</feature>
<proteinExistence type="predicted"/>
<protein>
    <recommendedName>
        <fullName evidence="5">S1 motif domain-containing protein</fullName>
    </recommendedName>
</protein>
<dbReference type="Proteomes" id="UP001501521">
    <property type="component" value="Unassembled WGS sequence"/>
</dbReference>
<keyword evidence="4" id="KW-1185">Reference proteome</keyword>
<gene>
    <name evidence="3" type="ORF">GCM10025789_06390</name>
</gene>
<evidence type="ECO:0000313" key="3">
    <source>
        <dbReference type="EMBL" id="GAA4892154.1"/>
    </source>
</evidence>
<evidence type="ECO:0000313" key="4">
    <source>
        <dbReference type="Proteomes" id="UP001501521"/>
    </source>
</evidence>
<keyword evidence="1" id="KW-0175">Coiled coil</keyword>
<comment type="caution">
    <text evidence="3">The sequence shown here is derived from an EMBL/GenBank/DDBJ whole genome shotgun (WGS) entry which is preliminary data.</text>
</comment>
<feature type="compositionally biased region" description="Low complexity" evidence="2">
    <location>
        <begin position="133"/>
        <end position="151"/>
    </location>
</feature>
<feature type="compositionally biased region" description="Pro residues" evidence="2">
    <location>
        <begin position="152"/>
        <end position="161"/>
    </location>
</feature>
<feature type="coiled-coil region" evidence="1">
    <location>
        <begin position="501"/>
        <end position="542"/>
    </location>
</feature>
<reference evidence="4" key="1">
    <citation type="journal article" date="2019" name="Int. J. Syst. Evol. Microbiol.">
        <title>The Global Catalogue of Microorganisms (GCM) 10K type strain sequencing project: providing services to taxonomists for standard genome sequencing and annotation.</title>
        <authorList>
            <consortium name="The Broad Institute Genomics Platform"/>
            <consortium name="The Broad Institute Genome Sequencing Center for Infectious Disease"/>
            <person name="Wu L."/>
            <person name="Ma J."/>
        </authorList>
    </citation>
    <scope>NUCLEOTIDE SEQUENCE [LARGE SCALE GENOMIC DNA]</scope>
    <source>
        <strain evidence="4">JCM 19125</strain>
    </source>
</reference>
<feature type="compositionally biased region" description="Acidic residues" evidence="2">
    <location>
        <begin position="478"/>
        <end position="488"/>
    </location>
</feature>